<evidence type="ECO:0000259" key="10">
    <source>
        <dbReference type="PROSITE" id="PS51837"/>
    </source>
</evidence>
<keyword evidence="5" id="KW-0479">Metal-binding</keyword>
<keyword evidence="9" id="KW-1133">Transmembrane helix</keyword>
<organism evidence="11 12">
    <name type="scientific">Atractosteus spatula</name>
    <name type="common">Alligator gar</name>
    <name type="synonym">Lepisosteus spatula</name>
    <dbReference type="NCBI Taxonomy" id="7917"/>
    <lineage>
        <taxon>Eukaryota</taxon>
        <taxon>Metazoa</taxon>
        <taxon>Chordata</taxon>
        <taxon>Craniata</taxon>
        <taxon>Vertebrata</taxon>
        <taxon>Euteleostomi</taxon>
        <taxon>Actinopterygii</taxon>
        <taxon>Neopterygii</taxon>
        <taxon>Holostei</taxon>
        <taxon>Semionotiformes</taxon>
        <taxon>Lepisosteidae</taxon>
        <taxon>Atractosteus</taxon>
    </lineage>
</organism>
<keyword evidence="7 9" id="KW-0472">Membrane</keyword>
<feature type="compositionally biased region" description="Basic residues" evidence="8">
    <location>
        <begin position="29"/>
        <end position="42"/>
    </location>
</feature>
<evidence type="ECO:0000256" key="7">
    <source>
        <dbReference type="ARBA" id="ARBA00023136"/>
    </source>
</evidence>
<dbReference type="InterPro" id="IPR006629">
    <property type="entry name" value="LITAF"/>
</dbReference>
<evidence type="ECO:0000256" key="3">
    <source>
        <dbReference type="ARBA" id="ARBA00004630"/>
    </source>
</evidence>
<evidence type="ECO:0000256" key="2">
    <source>
        <dbReference type="ARBA" id="ARBA00004414"/>
    </source>
</evidence>
<feature type="non-terminal residue" evidence="11">
    <location>
        <position position="1"/>
    </location>
</feature>
<gene>
    <name evidence="11" type="primary">Litaf_0</name>
    <name evidence="11" type="ORF">GTO95_0014019</name>
</gene>
<evidence type="ECO:0000313" key="11">
    <source>
        <dbReference type="EMBL" id="MBN3313610.1"/>
    </source>
</evidence>
<feature type="domain" description="LITAF" evidence="10">
    <location>
        <begin position="116"/>
        <end position="200"/>
    </location>
</feature>
<dbReference type="EMBL" id="JAAWVO010012213">
    <property type="protein sequence ID" value="MBN3313610.1"/>
    <property type="molecule type" value="Genomic_DNA"/>
</dbReference>
<evidence type="ECO:0000313" key="12">
    <source>
        <dbReference type="Proteomes" id="UP000736164"/>
    </source>
</evidence>
<evidence type="ECO:0000256" key="8">
    <source>
        <dbReference type="SAM" id="MobiDB-lite"/>
    </source>
</evidence>
<evidence type="ECO:0000256" key="4">
    <source>
        <dbReference type="ARBA" id="ARBA00005975"/>
    </source>
</evidence>
<evidence type="ECO:0000256" key="5">
    <source>
        <dbReference type="ARBA" id="ARBA00022723"/>
    </source>
</evidence>
<dbReference type="Pfam" id="PF10601">
    <property type="entry name" value="zf-LITAF-like"/>
    <property type="match status" value="1"/>
</dbReference>
<name>A0A8J7NIH4_ATRSP</name>
<dbReference type="PANTHER" id="PTHR23292">
    <property type="entry name" value="LIPOPOLYSACCHARIDE-INDUCED TUMOR NECROSIS FACTOR-ALPHA FACTOR"/>
    <property type="match status" value="1"/>
</dbReference>
<reference evidence="11" key="1">
    <citation type="journal article" date="2021" name="Cell">
        <title>Tracing the genetic footprints of vertebrate landing in non-teleost ray-finned fishes.</title>
        <authorList>
            <person name="Bi X."/>
            <person name="Wang K."/>
            <person name="Yang L."/>
            <person name="Pan H."/>
            <person name="Jiang H."/>
            <person name="Wei Q."/>
            <person name="Fang M."/>
            <person name="Yu H."/>
            <person name="Zhu C."/>
            <person name="Cai Y."/>
            <person name="He Y."/>
            <person name="Gan X."/>
            <person name="Zeng H."/>
            <person name="Yu D."/>
            <person name="Zhu Y."/>
            <person name="Jiang H."/>
            <person name="Qiu Q."/>
            <person name="Yang H."/>
            <person name="Zhang Y.E."/>
            <person name="Wang W."/>
            <person name="Zhu M."/>
            <person name="He S."/>
            <person name="Zhang G."/>
        </authorList>
    </citation>
    <scope>NUCLEOTIDE SEQUENCE</scope>
    <source>
        <strain evidence="11">Allg_001</strain>
    </source>
</reference>
<evidence type="ECO:0000256" key="6">
    <source>
        <dbReference type="ARBA" id="ARBA00022833"/>
    </source>
</evidence>
<protein>
    <submittedName>
        <fullName evidence="11">LITAF factor</fullName>
    </submittedName>
</protein>
<dbReference type="AlphaFoldDB" id="A0A8J7NIH4"/>
<keyword evidence="9" id="KW-0812">Transmembrane</keyword>
<dbReference type="GO" id="GO:0008270">
    <property type="term" value="F:zinc ion binding"/>
    <property type="evidence" value="ECO:0007669"/>
    <property type="project" value="TreeGrafter"/>
</dbReference>
<sequence>MPETVLTERSRSRDNWSRNAKSSVNIFNPKKRSVLLKRRRHPPCPEKRMSDQKSTGDGLRDPPPYAIQMDGKGKLDDGGVKVYHLHSPVSPPPPKEQSYVQTKSSSPVYTYASEPKQKFVSYEEKEIGREPAMATCTHCQQQVLTNVHYKVGAYAILMCLLFIVCGLVVGCCLIPFFVKHFKDVYHTCPRCSRILHVNKKACCK</sequence>
<feature type="compositionally biased region" description="Basic and acidic residues" evidence="8">
    <location>
        <begin position="1"/>
        <end position="16"/>
    </location>
</feature>
<keyword evidence="12" id="KW-1185">Reference proteome</keyword>
<proteinExistence type="inferred from homology"/>
<feature type="compositionally biased region" description="Polar residues" evidence="8">
    <location>
        <begin position="17"/>
        <end position="26"/>
    </location>
</feature>
<accession>A0A8J7NIH4</accession>
<feature type="non-terminal residue" evidence="11">
    <location>
        <position position="204"/>
    </location>
</feature>
<dbReference type="PROSITE" id="PS51837">
    <property type="entry name" value="LITAF"/>
    <property type="match status" value="1"/>
</dbReference>
<dbReference type="GO" id="GO:0098574">
    <property type="term" value="C:cytoplasmic side of lysosomal membrane"/>
    <property type="evidence" value="ECO:0007669"/>
    <property type="project" value="TreeGrafter"/>
</dbReference>
<dbReference type="PANTHER" id="PTHR23292:SF28">
    <property type="entry name" value="LIPOPOLYSACCHARIDE-INDUCED TUMOR NECROSIS FACTOR-ALPHA FACTOR-LIKE"/>
    <property type="match status" value="1"/>
</dbReference>
<comment type="caution">
    <text evidence="11">The sequence shown here is derived from an EMBL/GenBank/DDBJ whole genome shotgun (WGS) entry which is preliminary data.</text>
</comment>
<feature type="region of interest" description="Disordered" evidence="8">
    <location>
        <begin position="1"/>
        <end position="65"/>
    </location>
</feature>
<keyword evidence="6" id="KW-0862">Zinc</keyword>
<evidence type="ECO:0000256" key="1">
    <source>
        <dbReference type="ARBA" id="ARBA00004125"/>
    </source>
</evidence>
<evidence type="ECO:0000256" key="9">
    <source>
        <dbReference type="SAM" id="Phobius"/>
    </source>
</evidence>
<comment type="subcellular location">
    <subcellularLocation>
        <location evidence="1">Endosome membrane</location>
        <topology evidence="1">Peripheral membrane protein</topology>
        <orientation evidence="1">Cytoplasmic side</orientation>
    </subcellularLocation>
    <subcellularLocation>
        <location evidence="2">Late endosome membrane</location>
    </subcellularLocation>
    <subcellularLocation>
        <location evidence="3">Lysosome membrane</location>
        <topology evidence="3">Peripheral membrane protein</topology>
        <orientation evidence="3">Cytoplasmic side</orientation>
    </subcellularLocation>
</comment>
<comment type="similarity">
    <text evidence="4">Belongs to the CDIP1/LITAF family.</text>
</comment>
<dbReference type="GO" id="GO:0005634">
    <property type="term" value="C:nucleus"/>
    <property type="evidence" value="ECO:0007669"/>
    <property type="project" value="TreeGrafter"/>
</dbReference>
<dbReference type="SMART" id="SM00714">
    <property type="entry name" value="LITAF"/>
    <property type="match status" value="1"/>
</dbReference>
<feature type="transmembrane region" description="Helical" evidence="9">
    <location>
        <begin position="151"/>
        <end position="178"/>
    </location>
</feature>
<dbReference type="Proteomes" id="UP000736164">
    <property type="component" value="Unassembled WGS sequence"/>
</dbReference>
<dbReference type="InterPro" id="IPR037519">
    <property type="entry name" value="LITAF_fam"/>
</dbReference>
<dbReference type="GO" id="GO:0098560">
    <property type="term" value="C:cytoplasmic side of late endosome membrane"/>
    <property type="evidence" value="ECO:0007669"/>
    <property type="project" value="TreeGrafter"/>
</dbReference>